<evidence type="ECO:0000256" key="1">
    <source>
        <dbReference type="ARBA" id="ARBA00022737"/>
    </source>
</evidence>
<evidence type="ECO:0000313" key="5">
    <source>
        <dbReference type="Proteomes" id="UP001516464"/>
    </source>
</evidence>
<dbReference type="PANTHER" id="PTHR12537:SF12">
    <property type="entry name" value="MATERNAL PROTEIN PUMILIO"/>
    <property type="match status" value="1"/>
</dbReference>
<reference evidence="4 5" key="1">
    <citation type="submission" date="2019-01" db="EMBL/GenBank/DDBJ databases">
        <title>Genomes sequencing and comparative genomics of infectious freshwater microsporidia, Cucumispora dikerogammari and Thelohania contejeani.</title>
        <authorList>
            <person name="Cormier A."/>
            <person name="Giraud I."/>
            <person name="Wattier R."/>
            <person name="Teixeira M."/>
            <person name="Grandjean F."/>
            <person name="Rigaud T."/>
            <person name="Cordaux R."/>
        </authorList>
    </citation>
    <scope>NUCLEOTIDE SEQUENCE [LARGE SCALE GENOMIC DNA]</scope>
    <source>
        <strain evidence="4">T1</strain>
        <tissue evidence="4">Spores</tissue>
    </source>
</reference>
<dbReference type="PANTHER" id="PTHR12537">
    <property type="entry name" value="RNA BINDING PROTEIN PUMILIO-RELATED"/>
    <property type="match status" value="1"/>
</dbReference>
<dbReference type="EMBL" id="SBIQ01000002">
    <property type="protein sequence ID" value="KAF7684761.1"/>
    <property type="molecule type" value="Genomic_DNA"/>
</dbReference>
<dbReference type="CDD" id="cd07920">
    <property type="entry name" value="Pumilio"/>
    <property type="match status" value="1"/>
</dbReference>
<feature type="domain" description="PUM-HD" evidence="3">
    <location>
        <begin position="120"/>
        <end position="454"/>
    </location>
</feature>
<dbReference type="SMART" id="SM00025">
    <property type="entry name" value="Pumilio"/>
    <property type="match status" value="8"/>
</dbReference>
<dbReference type="InterPro" id="IPR033133">
    <property type="entry name" value="PUM-HD"/>
</dbReference>
<evidence type="ECO:0000259" key="3">
    <source>
        <dbReference type="PROSITE" id="PS50303"/>
    </source>
</evidence>
<dbReference type="PROSITE" id="PS50302">
    <property type="entry name" value="PUM"/>
    <property type="match status" value="6"/>
</dbReference>
<accession>A0ABQ7I2Y3</accession>
<dbReference type="Proteomes" id="UP001516464">
    <property type="component" value="Unassembled WGS sequence"/>
</dbReference>
<dbReference type="InterPro" id="IPR033712">
    <property type="entry name" value="Pumilio_RNA-bd"/>
</dbReference>
<evidence type="ECO:0000313" key="4">
    <source>
        <dbReference type="EMBL" id="KAF7684761.1"/>
    </source>
</evidence>
<dbReference type="InterPro" id="IPR016024">
    <property type="entry name" value="ARM-type_fold"/>
</dbReference>
<organism evidence="4 5">
    <name type="scientific">Astathelohania contejeani</name>
    <dbReference type="NCBI Taxonomy" id="164912"/>
    <lineage>
        <taxon>Eukaryota</taxon>
        <taxon>Fungi</taxon>
        <taxon>Fungi incertae sedis</taxon>
        <taxon>Microsporidia</taxon>
        <taxon>Astathelohaniidae</taxon>
        <taxon>Astathelohania</taxon>
    </lineage>
</organism>
<feature type="repeat" description="Pumilio" evidence="2">
    <location>
        <begin position="216"/>
        <end position="253"/>
    </location>
</feature>
<protein>
    <submittedName>
        <fullName evidence="4">Pumilio like protein 4</fullName>
    </submittedName>
</protein>
<feature type="repeat" description="Pumilio" evidence="2">
    <location>
        <begin position="284"/>
        <end position="319"/>
    </location>
</feature>
<keyword evidence="1" id="KW-0677">Repeat</keyword>
<name>A0ABQ7I2Y3_9MICR</name>
<feature type="repeat" description="Pumilio" evidence="2">
    <location>
        <begin position="320"/>
        <end position="355"/>
    </location>
</feature>
<dbReference type="SUPFAM" id="SSF48371">
    <property type="entry name" value="ARM repeat"/>
    <property type="match status" value="1"/>
</dbReference>
<gene>
    <name evidence="4" type="primary">APUM4</name>
    <name evidence="4" type="ORF">TCON_0060</name>
</gene>
<feature type="repeat" description="Pumilio" evidence="2">
    <location>
        <begin position="397"/>
        <end position="432"/>
    </location>
</feature>
<feature type="repeat" description="Pumilio" evidence="2">
    <location>
        <begin position="180"/>
        <end position="215"/>
    </location>
</feature>
<dbReference type="Pfam" id="PF00806">
    <property type="entry name" value="PUF"/>
    <property type="match status" value="8"/>
</dbReference>
<proteinExistence type="predicted"/>
<dbReference type="InterPro" id="IPR001313">
    <property type="entry name" value="Pumilio_RNA-bd_rpt"/>
</dbReference>
<feature type="repeat" description="Pumilio" evidence="2">
    <location>
        <begin position="143"/>
        <end position="179"/>
    </location>
</feature>
<comment type="caution">
    <text evidence="4">The sequence shown here is derived from an EMBL/GenBank/DDBJ whole genome shotgun (WGS) entry which is preliminary data.</text>
</comment>
<evidence type="ECO:0000256" key="2">
    <source>
        <dbReference type="PROSITE-ProRule" id="PRU00317"/>
    </source>
</evidence>
<dbReference type="Gene3D" id="1.25.10.10">
    <property type="entry name" value="Leucine-rich Repeat Variant"/>
    <property type="match status" value="1"/>
</dbReference>
<sequence>MKNENRNQKYTVDKYNMQEYTRCSSAPPVEKLFIEGDHHDIYDIAQEITYSTFYRRNSRNDPRLPLPEFFILGQSSFGMPDGALFRPSLLDRIDEDYPYAERSSEYKGSSRATTPIGHDIHSPLLRSIDSKNEFMDELRKFKPLDKNLCLELSKDQHGSRLIQKRLETASEEEREWFFGEISGHILELVADLFGNYVIQKLFDVATNTQRAQLVEGLRGVIYTLSTHMYGCRVIQKALDTVSDISPIIEELRGNILALIEDQNGNHVIQKCVERTENREFIISEFLPHAVLLAKHRYGCRVIQRLFEHSKGDECEEVIQNIISSLDVLIEDQYGNYVIQHIIEHSPYRRSEVILSIANRIHELSMHKFASNVVEKCVLMGSDEDLRVITESLFGKQEGKPILLIMSVDKFGNYVVQRLLDTKYSSRIIEIIKPFIGEMKKSIFAKHILNRINVK</sequence>
<keyword evidence="5" id="KW-1185">Reference proteome</keyword>
<dbReference type="PROSITE" id="PS50303">
    <property type="entry name" value="PUM_HD"/>
    <property type="match status" value="1"/>
</dbReference>
<dbReference type="InterPro" id="IPR011989">
    <property type="entry name" value="ARM-like"/>
</dbReference>